<dbReference type="SUPFAM" id="SSF48452">
    <property type="entry name" value="TPR-like"/>
    <property type="match status" value="1"/>
</dbReference>
<keyword evidence="2" id="KW-0732">Signal</keyword>
<feature type="signal peptide" evidence="2">
    <location>
        <begin position="1"/>
        <end position="20"/>
    </location>
</feature>
<dbReference type="AlphaFoldDB" id="A0A2L0EQU5"/>
<feature type="domain" description="PEGA" evidence="3">
    <location>
        <begin position="281"/>
        <end position="334"/>
    </location>
</feature>
<dbReference type="Pfam" id="PF08308">
    <property type="entry name" value="PEGA"/>
    <property type="match status" value="2"/>
</dbReference>
<feature type="compositionally biased region" description="Pro residues" evidence="1">
    <location>
        <begin position="22"/>
        <end position="37"/>
    </location>
</feature>
<dbReference type="InterPro" id="IPR011990">
    <property type="entry name" value="TPR-like_helical_dom_sf"/>
</dbReference>
<evidence type="ECO:0000256" key="2">
    <source>
        <dbReference type="SAM" id="SignalP"/>
    </source>
</evidence>
<dbReference type="RefSeq" id="WP_104980224.1">
    <property type="nucleotide sequence ID" value="NZ_CP012673.1"/>
</dbReference>
<evidence type="ECO:0000259" key="3">
    <source>
        <dbReference type="Pfam" id="PF08308"/>
    </source>
</evidence>
<gene>
    <name evidence="4" type="ORF">SOCE26_031100</name>
</gene>
<feature type="domain" description="PEGA" evidence="3">
    <location>
        <begin position="135"/>
        <end position="203"/>
    </location>
</feature>
<evidence type="ECO:0000313" key="4">
    <source>
        <dbReference type="EMBL" id="AUX41688.1"/>
    </source>
</evidence>
<protein>
    <recommendedName>
        <fullName evidence="3">PEGA domain-containing protein</fullName>
    </recommendedName>
</protein>
<accession>A0A2L0EQU5</accession>
<dbReference type="OrthoDB" id="267414at2"/>
<dbReference type="EMBL" id="CP012673">
    <property type="protein sequence ID" value="AUX41688.1"/>
    <property type="molecule type" value="Genomic_DNA"/>
</dbReference>
<dbReference type="PANTHER" id="PTHR36194:SF1">
    <property type="entry name" value="S-LAYER-LIKE PROTEIN"/>
    <property type="match status" value="1"/>
</dbReference>
<evidence type="ECO:0000313" key="5">
    <source>
        <dbReference type="Proteomes" id="UP000238348"/>
    </source>
</evidence>
<reference evidence="4 5" key="1">
    <citation type="submission" date="2015-09" db="EMBL/GenBank/DDBJ databases">
        <title>Sorangium comparison.</title>
        <authorList>
            <person name="Zaburannyi N."/>
            <person name="Bunk B."/>
            <person name="Overmann J."/>
            <person name="Mueller R."/>
        </authorList>
    </citation>
    <scope>NUCLEOTIDE SEQUENCE [LARGE SCALE GENOMIC DNA]</scope>
    <source>
        <strain evidence="4 5">So ce26</strain>
    </source>
</reference>
<organism evidence="4 5">
    <name type="scientific">Sorangium cellulosum</name>
    <name type="common">Polyangium cellulosum</name>
    <dbReference type="NCBI Taxonomy" id="56"/>
    <lineage>
        <taxon>Bacteria</taxon>
        <taxon>Pseudomonadati</taxon>
        <taxon>Myxococcota</taxon>
        <taxon>Polyangia</taxon>
        <taxon>Polyangiales</taxon>
        <taxon>Polyangiaceae</taxon>
        <taxon>Sorangium</taxon>
    </lineage>
</organism>
<name>A0A2L0EQU5_SORCE</name>
<dbReference type="Proteomes" id="UP000238348">
    <property type="component" value="Chromosome"/>
</dbReference>
<feature type="region of interest" description="Disordered" evidence="1">
    <location>
        <begin position="19"/>
        <end position="43"/>
    </location>
</feature>
<dbReference type="Gene3D" id="1.25.40.10">
    <property type="entry name" value="Tetratricopeptide repeat domain"/>
    <property type="match status" value="1"/>
</dbReference>
<dbReference type="PANTHER" id="PTHR36194">
    <property type="entry name" value="S-LAYER-LIKE PROTEIN"/>
    <property type="match status" value="1"/>
</dbReference>
<sequence>MSLRAWALVAAALAPRWGSAAEPPPVAGSPTAAPPPGTDGAAAAKAEAAARFQRGLELLRERAWSGALAEFLASRRLYPTWSATTNAAYCLKQLEQLDEALDLFEILLRDFPDTLPARAKEAAQREVVALRERVGTIEIQGAEPGAALSIDGRSRGEYPPLAPLRVAGGRHVVRVYKEGFEPFEAGVTVAGGQTARVAAPLRPLIVAGRLRVTERSGWALDVVVDGNTVGTTPWEGPIAVGEHTVMLRSAQRFGTPPAPVSIRRAQTTSLSLAAEPLDAAIRVTPSPADASVAIDGIFVGRGTWEGRLRPGAHRIELVADGYFGAERQVALDRGGWALVAVALARDPGAPRWRDPPRFTLELGGALALSPTLGGDIAERCGARCSQGLAAGGYGVFHGGYEVDLGTRFGFGLAAGHVRLGQSTRGRSAEIRAVGIAAPNVGEADESIQLRGVLAGAWAGLGFGGRYPVRLRLGAGAVIGSVADARTGTFTTSRGERYGVGPAVQVPSAAWFYLDPEVRVGVRLGERVELSAGVDVLVLVGGAARWDAGQAINAAGDGYGQFDAEALTSPVLFAVLPGIGARYHF</sequence>
<dbReference type="InterPro" id="IPR013229">
    <property type="entry name" value="PEGA"/>
</dbReference>
<evidence type="ECO:0000256" key="1">
    <source>
        <dbReference type="SAM" id="MobiDB-lite"/>
    </source>
</evidence>
<feature type="chain" id="PRO_5014759383" description="PEGA domain-containing protein" evidence="2">
    <location>
        <begin position="21"/>
        <end position="584"/>
    </location>
</feature>
<proteinExistence type="predicted"/>